<dbReference type="AlphaFoldDB" id="A0A1M4XVF1"/>
<dbReference type="OrthoDB" id="9789742at2"/>
<evidence type="ECO:0000256" key="2">
    <source>
        <dbReference type="ARBA" id="ARBA00022801"/>
    </source>
</evidence>
<protein>
    <submittedName>
        <fullName evidence="4">Arylsulfatase A</fullName>
    </submittedName>
</protein>
<dbReference type="Gene3D" id="3.40.720.10">
    <property type="entry name" value="Alkaline Phosphatase, subunit A"/>
    <property type="match status" value="2"/>
</dbReference>
<evidence type="ECO:0000313" key="4">
    <source>
        <dbReference type="EMBL" id="SHE97459.1"/>
    </source>
</evidence>
<dbReference type="PANTHER" id="PTHR43108:SF6">
    <property type="entry name" value="N-SULPHOGLUCOSAMINE SULPHOHYDROLASE"/>
    <property type="match status" value="1"/>
</dbReference>
<dbReference type="EMBL" id="FQUS01000004">
    <property type="protein sequence ID" value="SHE97459.1"/>
    <property type="molecule type" value="Genomic_DNA"/>
</dbReference>
<dbReference type="STRING" id="1194090.SAMN05443144_104229"/>
<dbReference type="PANTHER" id="PTHR43108">
    <property type="entry name" value="N-ACETYLGLUCOSAMINE-6-SULFATASE FAMILY MEMBER"/>
    <property type="match status" value="1"/>
</dbReference>
<gene>
    <name evidence="4" type="ORF">SAMN05443144_104229</name>
</gene>
<dbReference type="CDD" id="cd16031">
    <property type="entry name" value="G6S_like"/>
    <property type="match status" value="1"/>
</dbReference>
<proteinExistence type="inferred from homology"/>
<dbReference type="GO" id="GO:0016787">
    <property type="term" value="F:hydrolase activity"/>
    <property type="evidence" value="ECO:0007669"/>
    <property type="project" value="UniProtKB-KW"/>
</dbReference>
<reference evidence="4 5" key="1">
    <citation type="submission" date="2016-11" db="EMBL/GenBank/DDBJ databases">
        <authorList>
            <person name="Jaros S."/>
            <person name="Januszkiewicz K."/>
            <person name="Wedrychowicz H."/>
        </authorList>
    </citation>
    <scope>NUCLEOTIDE SEQUENCE [LARGE SCALE GENOMIC DNA]</scope>
    <source>
        <strain evidence="4 5">DSM 21986</strain>
    </source>
</reference>
<evidence type="ECO:0000256" key="1">
    <source>
        <dbReference type="ARBA" id="ARBA00008779"/>
    </source>
</evidence>
<dbReference type="InterPro" id="IPR017850">
    <property type="entry name" value="Alkaline_phosphatase_core_sf"/>
</dbReference>
<feature type="domain" description="N-sulphoglucosamine sulphohydrolase C-terminal" evidence="3">
    <location>
        <begin position="382"/>
        <end position="533"/>
    </location>
</feature>
<accession>A0A1M4XVF1</accession>
<dbReference type="RefSeq" id="WP_073060590.1">
    <property type="nucleotide sequence ID" value="NZ_FQUS01000004.1"/>
</dbReference>
<dbReference type="Pfam" id="PF16347">
    <property type="entry name" value="SGSH_C"/>
    <property type="match status" value="1"/>
</dbReference>
<keyword evidence="2" id="KW-0378">Hydrolase</keyword>
<keyword evidence="5" id="KW-1185">Reference proteome</keyword>
<dbReference type="InterPro" id="IPR032506">
    <property type="entry name" value="SGSH_C"/>
</dbReference>
<name>A0A1M4XVF1_9BACT</name>
<dbReference type="SUPFAM" id="SSF53649">
    <property type="entry name" value="Alkaline phosphatase-like"/>
    <property type="match status" value="1"/>
</dbReference>
<evidence type="ECO:0000313" key="5">
    <source>
        <dbReference type="Proteomes" id="UP000184041"/>
    </source>
</evidence>
<organism evidence="4 5">
    <name type="scientific">Fodinibius roseus</name>
    <dbReference type="NCBI Taxonomy" id="1194090"/>
    <lineage>
        <taxon>Bacteria</taxon>
        <taxon>Pseudomonadati</taxon>
        <taxon>Balneolota</taxon>
        <taxon>Balneolia</taxon>
        <taxon>Balneolales</taxon>
        <taxon>Balneolaceae</taxon>
        <taxon>Fodinibius</taxon>
    </lineage>
</organism>
<dbReference type="PROSITE" id="PS00149">
    <property type="entry name" value="SULFATASE_2"/>
    <property type="match status" value="1"/>
</dbReference>
<dbReference type="Proteomes" id="UP000184041">
    <property type="component" value="Unassembled WGS sequence"/>
</dbReference>
<comment type="similarity">
    <text evidence="1">Belongs to the sulfatase family.</text>
</comment>
<sequence>MHKHIIFILVIACTVFQISCGSSQQGEEEKTERPNIVFIMTDDHSYQTLSAYDDRFIETPNIDRIAGEGVKFVNSFVGNSICAPSRATLLTGKHSHKNGQIDNGGAFDGSQPTFPKYLQQAGYQTALIGKWHLRSTPTGYDHYNRLIGQGDYYNSDFIVNGDTIPSDGYVTDVITDKSLAWLESRESDQPFALQIHHKASHRVWMPDTSLLEPGGPEPFTLPDMNAGEGKDQVPGEPNRLSGLPSTFFDDYEGRRAAAAQKMSIIEDMDIVYDLKMLDEEGELETKYRDMYANGRYADLNEEQKEVWDAYYDPIIKEFKKQRDQMSKVELARWKYQRYMRDYLKTVRTVDDNVGRVLDYLKENDLYENTLIVYTSDQGFYMGEHGWFDKRFMYEESMRTPLLMKFPESISTRDEVDELVQNIDYAPTLLDIAGTEVPGDMQGKSLLPLVQHADEDWREALYYHYYEFPNPHMVKRHYGIRTDRYKLIHFYNDIDDWELYDLQEDPKEMNDLYGKEGYGEITRELKEKLAGLQEKYEDTDRSTY</sequence>
<dbReference type="PROSITE" id="PS00523">
    <property type="entry name" value="SULFATASE_1"/>
    <property type="match status" value="1"/>
</dbReference>
<evidence type="ECO:0000259" key="3">
    <source>
        <dbReference type="Pfam" id="PF16347"/>
    </source>
</evidence>
<dbReference type="InterPro" id="IPR024607">
    <property type="entry name" value="Sulfatase_CS"/>
</dbReference>